<organism evidence="2 3">
    <name type="scientific">Candidatus Promineifilum breve</name>
    <dbReference type="NCBI Taxonomy" id="1806508"/>
    <lineage>
        <taxon>Bacteria</taxon>
        <taxon>Bacillati</taxon>
        <taxon>Chloroflexota</taxon>
        <taxon>Ardenticatenia</taxon>
        <taxon>Candidatus Promineifilales</taxon>
        <taxon>Candidatus Promineifilaceae</taxon>
        <taxon>Candidatus Promineifilum</taxon>
    </lineage>
</organism>
<keyword evidence="1" id="KW-0472">Membrane</keyword>
<protein>
    <recommendedName>
        <fullName evidence="4">Cardiolipin synthase N-terminal domain-containing protein</fullName>
    </recommendedName>
</protein>
<gene>
    <name evidence="2" type="ORF">CFX0092_A2903</name>
</gene>
<evidence type="ECO:0000313" key="3">
    <source>
        <dbReference type="Proteomes" id="UP000215027"/>
    </source>
</evidence>
<dbReference type="EMBL" id="LN890655">
    <property type="protein sequence ID" value="CUS04781.2"/>
    <property type="molecule type" value="Genomic_DNA"/>
</dbReference>
<name>A0A160T3K2_9CHLR</name>
<evidence type="ECO:0000313" key="2">
    <source>
        <dbReference type="EMBL" id="CUS04781.2"/>
    </source>
</evidence>
<feature type="transmembrane region" description="Helical" evidence="1">
    <location>
        <begin position="6"/>
        <end position="32"/>
    </location>
</feature>
<sequence length="73" mass="8092">MDAFGINTGYLLVQCALPALWLLFSFIALLLLRSRSLPETAQAIWAVFIVVIPFLGALAFLIVQPDNRLDNSE</sequence>
<keyword evidence="3" id="KW-1185">Reference proteome</keyword>
<dbReference type="KEGG" id="pbf:CFX0092_A2903"/>
<proteinExistence type="predicted"/>
<keyword evidence="1" id="KW-0812">Transmembrane</keyword>
<keyword evidence="1" id="KW-1133">Transmembrane helix</keyword>
<accession>A0A160T3K2</accession>
<dbReference type="OrthoDB" id="7596142at2"/>
<reference evidence="2" key="1">
    <citation type="submission" date="2016-01" db="EMBL/GenBank/DDBJ databases">
        <authorList>
            <person name="Mcilroy J.S."/>
            <person name="Karst M S."/>
            <person name="Albertsen M."/>
        </authorList>
    </citation>
    <scope>NUCLEOTIDE SEQUENCE</scope>
    <source>
        <strain evidence="2">Cfx-K</strain>
    </source>
</reference>
<dbReference type="Proteomes" id="UP000215027">
    <property type="component" value="Chromosome I"/>
</dbReference>
<dbReference type="RefSeq" id="WP_095044068.1">
    <property type="nucleotide sequence ID" value="NZ_LN890655.1"/>
</dbReference>
<feature type="transmembrane region" description="Helical" evidence="1">
    <location>
        <begin position="44"/>
        <end position="63"/>
    </location>
</feature>
<dbReference type="AlphaFoldDB" id="A0A160T3K2"/>
<evidence type="ECO:0000256" key="1">
    <source>
        <dbReference type="SAM" id="Phobius"/>
    </source>
</evidence>
<evidence type="ECO:0008006" key="4">
    <source>
        <dbReference type="Google" id="ProtNLM"/>
    </source>
</evidence>